<comment type="similarity">
    <text evidence="2">Belongs to the LPG synthase family.</text>
</comment>
<dbReference type="InterPro" id="IPR024320">
    <property type="entry name" value="LPG_synthase_C"/>
</dbReference>
<feature type="transmembrane region" description="Helical" evidence="14">
    <location>
        <begin position="194"/>
        <end position="213"/>
    </location>
</feature>
<keyword evidence="17" id="KW-1185">Reference proteome</keyword>
<dbReference type="EC" id="2.3.2.3" evidence="3"/>
<keyword evidence="10 14" id="KW-0472">Membrane</keyword>
<comment type="caution">
    <text evidence="16">The sequence shown here is derived from an EMBL/GenBank/DDBJ whole genome shotgun (WGS) entry which is preliminary data.</text>
</comment>
<dbReference type="Proteomes" id="UP000245086">
    <property type="component" value="Unassembled WGS sequence"/>
</dbReference>
<dbReference type="GO" id="GO:0005886">
    <property type="term" value="C:plasma membrane"/>
    <property type="evidence" value="ECO:0007669"/>
    <property type="project" value="UniProtKB-SubCell"/>
</dbReference>
<dbReference type="InterPro" id="IPR022791">
    <property type="entry name" value="L-PG_synthase/AglD"/>
</dbReference>
<keyword evidence="6 16" id="KW-0808">Transferase</keyword>
<comment type="subcellular location">
    <subcellularLocation>
        <location evidence="1">Cell membrane</location>
        <topology evidence="1">Multi-pass membrane protein</topology>
    </subcellularLocation>
</comment>
<feature type="transmembrane region" description="Helical" evidence="14">
    <location>
        <begin position="155"/>
        <end position="182"/>
    </location>
</feature>
<dbReference type="NCBIfam" id="NF033480">
    <property type="entry name" value="bifunc_MprF"/>
    <property type="match status" value="1"/>
</dbReference>
<evidence type="ECO:0000256" key="1">
    <source>
        <dbReference type="ARBA" id="ARBA00004651"/>
    </source>
</evidence>
<dbReference type="GO" id="GO:0050071">
    <property type="term" value="F:phosphatidylglycerol lysyltransferase activity"/>
    <property type="evidence" value="ECO:0007669"/>
    <property type="project" value="UniProtKB-EC"/>
</dbReference>
<keyword evidence="9" id="KW-0443">Lipid metabolism</keyword>
<proteinExistence type="inferred from homology"/>
<keyword evidence="16" id="KW-0012">Acyltransferase</keyword>
<evidence type="ECO:0000256" key="7">
    <source>
        <dbReference type="ARBA" id="ARBA00022692"/>
    </source>
</evidence>
<sequence>MSGFDDDIHEEPGDDTARSPVWLSALALGWARLRGGLTHPLATAGFSLIIFGLALWLIHTEMTHHSVQDLTRVLNQVSPWTLLVALACVGLSYLALAANDRFVLNLLGKSLPRARTARASIATYALANSLGYSWVTAGTARQRLYRKWGLQPSEIGALSFLTGSGVQIGGLSIAGLGLLVAAPEVATHGPLSSLFWYGLGLLLCIPGTLWLIYARRGPLRAQIGGASVHRPELGPAARHLLLVAGEWVCAAAVLYVLLPDHGGWSFPAFLAVYVLAGLLGALSGSPGGLGIFEAAILTFAPITQDTPGAAVALVLYRLLYTFVPLVIGTIILGLDHATPAARPATEAARKLGSTLSSTLGARLGARVGLTLGEATLELSPRILATLVFAAGLVLLASVATPAMAARMQAIDAWDLRAISDLSHFATSIIGVLLLLVASGLWRKVAAAWGAAIILLTGGIVFSLAKGLDWEEASILTVILLLTLPCGPAFTRKSALGPSLLSPGWIAALLGAVAAAAWLALFTHQNVDFRTEMWWDFVRDADAARSLRALTAASVITLFATVAALLTPWRAQFRRKSAPEELALIEDILAHADSARADANLAFLGDKQFVFSRSNRSFVMYRPRGNRWVIYGDPIGQAGERQELIASVREAADQAGARPIYYAISRDVVPDFAEAGYVVRKIGETAIVELADFSLSGKAAQNLRTARNRLQREGMVFNLAQAAQTPALLDEMEPISTAWLKAHHGGEKTFSLGSFDRAYLSRFPTAYVRDPQGQMVAFASLWTTADGQEIAIDLMRHRPDGPNGVMDFLFVEIALWAQANGYQRFDLAMAPLSGLQDFKGAPLLARLGAIVFEEGEAVYGFRGLRRFKDKFNPTWKPLYLCAPPDVMLPAALLDVAALTSGGLRAMVKGSA</sequence>
<feature type="transmembrane region" description="Helical" evidence="14">
    <location>
        <begin position="240"/>
        <end position="258"/>
    </location>
</feature>
<feature type="transmembrane region" description="Helical" evidence="14">
    <location>
        <begin position="421"/>
        <end position="441"/>
    </location>
</feature>
<dbReference type="Pfam" id="PF09924">
    <property type="entry name" value="LPG_synthase_C"/>
    <property type="match status" value="1"/>
</dbReference>
<dbReference type="SUPFAM" id="SSF55729">
    <property type="entry name" value="Acyl-CoA N-acyltransferases (Nat)"/>
    <property type="match status" value="1"/>
</dbReference>
<evidence type="ECO:0000256" key="10">
    <source>
        <dbReference type="ARBA" id="ARBA00023136"/>
    </source>
</evidence>
<name>A0A2P2E8M3_9PROT</name>
<feature type="transmembrane region" description="Helical" evidence="14">
    <location>
        <begin position="79"/>
        <end position="96"/>
    </location>
</feature>
<evidence type="ECO:0000259" key="15">
    <source>
        <dbReference type="Pfam" id="PF09924"/>
    </source>
</evidence>
<evidence type="ECO:0000256" key="12">
    <source>
        <dbReference type="ARBA" id="ARBA00031899"/>
    </source>
</evidence>
<dbReference type="GO" id="GO:0006629">
    <property type="term" value="P:lipid metabolic process"/>
    <property type="evidence" value="ECO:0007669"/>
    <property type="project" value="UniProtKB-KW"/>
</dbReference>
<accession>A0A2P2E8M3</accession>
<gene>
    <name evidence="16" type="primary">mprF_2</name>
    <name evidence="16" type="ORF">PbB2_01072</name>
</gene>
<dbReference type="InterPro" id="IPR016181">
    <property type="entry name" value="Acyl_CoA_acyltransferase"/>
</dbReference>
<dbReference type="EMBL" id="BFBR01000002">
    <property type="protein sequence ID" value="GBF57405.1"/>
    <property type="molecule type" value="Genomic_DNA"/>
</dbReference>
<evidence type="ECO:0000256" key="4">
    <source>
        <dbReference type="ARBA" id="ARBA00021546"/>
    </source>
</evidence>
<dbReference type="AlphaFoldDB" id="A0A2P2E8M3"/>
<keyword evidence="11" id="KW-0046">Antibiotic resistance</keyword>
<keyword evidence="8 14" id="KW-1133">Transmembrane helix</keyword>
<dbReference type="RefSeq" id="WP_192576181.1">
    <property type="nucleotide sequence ID" value="NZ_BFBR01000002.1"/>
</dbReference>
<feature type="transmembrane region" description="Helical" evidence="14">
    <location>
        <begin position="382"/>
        <end position="400"/>
    </location>
</feature>
<evidence type="ECO:0000313" key="17">
    <source>
        <dbReference type="Proteomes" id="UP000245086"/>
    </source>
</evidence>
<evidence type="ECO:0000256" key="5">
    <source>
        <dbReference type="ARBA" id="ARBA00022475"/>
    </source>
</evidence>
<evidence type="ECO:0000256" key="14">
    <source>
        <dbReference type="SAM" id="Phobius"/>
    </source>
</evidence>
<evidence type="ECO:0000256" key="6">
    <source>
        <dbReference type="ARBA" id="ARBA00022679"/>
    </source>
</evidence>
<feature type="transmembrane region" description="Helical" evidence="14">
    <location>
        <begin position="309"/>
        <end position="334"/>
    </location>
</feature>
<evidence type="ECO:0000256" key="8">
    <source>
        <dbReference type="ARBA" id="ARBA00022989"/>
    </source>
</evidence>
<feature type="domain" description="Phosphatidylglycerol lysyltransferase C-terminal" evidence="15">
    <location>
        <begin position="587"/>
        <end position="881"/>
    </location>
</feature>
<dbReference type="GO" id="GO:0046677">
    <property type="term" value="P:response to antibiotic"/>
    <property type="evidence" value="ECO:0007669"/>
    <property type="project" value="UniProtKB-KW"/>
</dbReference>
<feature type="transmembrane region" description="Helical" evidence="14">
    <location>
        <begin position="548"/>
        <end position="568"/>
    </location>
</feature>
<evidence type="ECO:0000256" key="9">
    <source>
        <dbReference type="ARBA" id="ARBA00023098"/>
    </source>
</evidence>
<evidence type="ECO:0000256" key="3">
    <source>
        <dbReference type="ARBA" id="ARBA00012014"/>
    </source>
</evidence>
<keyword evidence="7 14" id="KW-0812">Transmembrane</keyword>
<evidence type="ECO:0000256" key="2">
    <source>
        <dbReference type="ARBA" id="ARBA00008627"/>
    </source>
</evidence>
<evidence type="ECO:0000256" key="13">
    <source>
        <dbReference type="ARBA" id="ARBA00047540"/>
    </source>
</evidence>
<evidence type="ECO:0000313" key="16">
    <source>
        <dbReference type="EMBL" id="GBF57405.1"/>
    </source>
</evidence>
<protein>
    <recommendedName>
        <fullName evidence="4">Phosphatidylglycerol lysyltransferase</fullName>
        <ecNumber evidence="3">2.3.2.3</ecNumber>
    </recommendedName>
    <alternativeName>
        <fullName evidence="12">Lysylphosphatidylglycerol synthase</fullName>
    </alternativeName>
</protein>
<feature type="transmembrane region" description="Helical" evidence="14">
    <location>
        <begin position="270"/>
        <end position="297"/>
    </location>
</feature>
<dbReference type="GO" id="GO:0055091">
    <property type="term" value="P:phospholipid homeostasis"/>
    <property type="evidence" value="ECO:0007669"/>
    <property type="project" value="TreeGrafter"/>
</dbReference>
<dbReference type="InterPro" id="IPR051211">
    <property type="entry name" value="PG_lysyltransferase"/>
</dbReference>
<keyword evidence="5" id="KW-1003">Cell membrane</keyword>
<reference evidence="16" key="1">
    <citation type="journal article" date="2018" name="Genome Announc.">
        <title>Draft Genome Sequence of "Candidatus Phycosocius bacilliformis," an Alphaproteobacterial Ectosymbiont of the Hydrocarbon-Producing Green Alga Botryococcus braunii.</title>
        <authorList>
            <person name="Tanabe Y."/>
            <person name="Yamaguchi H."/>
            <person name="Watanabe M.M."/>
        </authorList>
    </citation>
    <scope>NUCLEOTIDE SEQUENCE [LARGE SCALE GENOMIC DNA]</scope>
    <source>
        <strain evidence="16">BOTRYCO-2</strain>
    </source>
</reference>
<feature type="transmembrane region" description="Helical" evidence="14">
    <location>
        <begin position="502"/>
        <end position="522"/>
    </location>
</feature>
<comment type="catalytic activity">
    <reaction evidence="13">
        <text>L-lysyl-tRNA(Lys) + a 1,2-diacyl-sn-glycero-3-phospho-(1'-sn-glycerol) = a 1,2-diacyl-sn-glycero-3-phospho-1'-(3'-O-L-lysyl)-sn-glycerol + tRNA(Lys)</text>
        <dbReference type="Rhea" id="RHEA:10668"/>
        <dbReference type="Rhea" id="RHEA-COMP:9696"/>
        <dbReference type="Rhea" id="RHEA-COMP:9697"/>
        <dbReference type="ChEBI" id="CHEBI:64716"/>
        <dbReference type="ChEBI" id="CHEBI:75792"/>
        <dbReference type="ChEBI" id="CHEBI:78442"/>
        <dbReference type="ChEBI" id="CHEBI:78529"/>
        <dbReference type="EC" id="2.3.2.3"/>
    </reaction>
</comment>
<dbReference type="PANTHER" id="PTHR34697">
    <property type="entry name" value="PHOSPHATIDYLGLYCEROL LYSYLTRANSFERASE"/>
    <property type="match status" value="1"/>
</dbReference>
<feature type="transmembrane region" description="Helical" evidence="14">
    <location>
        <begin position="37"/>
        <end position="58"/>
    </location>
</feature>
<evidence type="ECO:0000256" key="11">
    <source>
        <dbReference type="ARBA" id="ARBA00023251"/>
    </source>
</evidence>
<dbReference type="PANTHER" id="PTHR34697:SF2">
    <property type="entry name" value="PHOSPHATIDYLGLYCEROL LYSYLTRANSFERASE"/>
    <property type="match status" value="1"/>
</dbReference>
<organism evidence="16 17">
    <name type="scientific">Candidatus Phycosocius bacilliformis</name>
    <dbReference type="NCBI Taxonomy" id="1445552"/>
    <lineage>
        <taxon>Bacteria</taxon>
        <taxon>Pseudomonadati</taxon>
        <taxon>Pseudomonadota</taxon>
        <taxon>Alphaproteobacteria</taxon>
        <taxon>Caulobacterales</taxon>
        <taxon>Caulobacterales incertae sedis</taxon>
        <taxon>Candidatus Phycosocius</taxon>
    </lineage>
</organism>
<feature type="transmembrane region" description="Helical" evidence="14">
    <location>
        <begin position="447"/>
        <end position="465"/>
    </location>
</feature>
<dbReference type="Pfam" id="PF03706">
    <property type="entry name" value="LPG_synthase_TM"/>
    <property type="match status" value="1"/>
</dbReference>
<feature type="transmembrane region" description="Helical" evidence="14">
    <location>
        <begin position="116"/>
        <end position="135"/>
    </location>
</feature>
<feature type="transmembrane region" description="Helical" evidence="14">
    <location>
        <begin position="472"/>
        <end position="490"/>
    </location>
</feature>